<comment type="caution">
    <text evidence="1">The sequence shown here is derived from an EMBL/GenBank/DDBJ whole genome shotgun (WGS) entry which is preliminary data.</text>
</comment>
<proteinExistence type="predicted"/>
<dbReference type="EMBL" id="JAVDPW010000018">
    <property type="protein sequence ID" value="MDR6294301.1"/>
    <property type="molecule type" value="Genomic_DNA"/>
</dbReference>
<evidence type="ECO:0000313" key="2">
    <source>
        <dbReference type="Proteomes" id="UP001262410"/>
    </source>
</evidence>
<keyword evidence="2" id="KW-1185">Reference proteome</keyword>
<name>A0ABU1K0B0_9PROT</name>
<gene>
    <name evidence="1" type="ORF">E9232_006855</name>
</gene>
<accession>A0ABU1K0B0</accession>
<protein>
    <submittedName>
        <fullName evidence="1">Uncharacterized protein</fullName>
    </submittedName>
</protein>
<sequence>MPTAAEARAWIEEGDGLLASARVMRATWLWRKRRFSASVSLGDRPRSRAWIELLGLPRSSCLLLGYSVEMYLKAGIAKLYRNCRQEMFSRDVKKIYGHNLDEMAEEICLPLTGARRSDLKLMKEFILFEARYPLQIKPGMRFPDAINKRTDKIWGNEQFRRLCALSRDIQIYVSKLDQNRANPASVSRLEVDKDGYVAFRFGGGLPTRITYRPSSHRSTRGEIWAEDAQALVMASVHPAIWDTFLSHASILHDGDDKTCLLYVRI</sequence>
<dbReference type="Proteomes" id="UP001262410">
    <property type="component" value="Unassembled WGS sequence"/>
</dbReference>
<reference evidence="1 2" key="1">
    <citation type="submission" date="2023-07" db="EMBL/GenBank/DDBJ databases">
        <title>Sorghum-associated microbial communities from plants grown in Nebraska, USA.</title>
        <authorList>
            <person name="Schachtman D."/>
        </authorList>
    </citation>
    <scope>NUCLEOTIDE SEQUENCE [LARGE SCALE GENOMIC DNA]</scope>
    <source>
        <strain evidence="1 2">584</strain>
    </source>
</reference>
<evidence type="ECO:0000313" key="1">
    <source>
        <dbReference type="EMBL" id="MDR6294301.1"/>
    </source>
</evidence>
<dbReference type="RefSeq" id="WP_309801760.1">
    <property type="nucleotide sequence ID" value="NZ_JAVDPW010000018.1"/>
</dbReference>
<organism evidence="1 2">
    <name type="scientific">Inquilinus ginsengisoli</name>
    <dbReference type="NCBI Taxonomy" id="363840"/>
    <lineage>
        <taxon>Bacteria</taxon>
        <taxon>Pseudomonadati</taxon>
        <taxon>Pseudomonadota</taxon>
        <taxon>Alphaproteobacteria</taxon>
        <taxon>Rhodospirillales</taxon>
        <taxon>Rhodospirillaceae</taxon>
        <taxon>Inquilinus</taxon>
    </lineage>
</organism>